<dbReference type="InterPro" id="IPR001787">
    <property type="entry name" value="Ribosomal_bL21"/>
</dbReference>
<dbReference type="AlphaFoldDB" id="A0A9W4TAM0"/>
<accession>A0A9W4TAM0</accession>
<gene>
    <name evidence="7" type="ORF">FWILDA_LOCUS18646</name>
</gene>
<name>A0A9W4TAM0_9GLOM</name>
<evidence type="ECO:0000313" key="7">
    <source>
        <dbReference type="EMBL" id="CAI2198586.1"/>
    </source>
</evidence>
<proteinExistence type="inferred from homology"/>
<evidence type="ECO:0000256" key="5">
    <source>
        <dbReference type="ARBA" id="ARBA00023274"/>
    </source>
</evidence>
<organism evidence="7 8">
    <name type="scientific">Funneliformis geosporum</name>
    <dbReference type="NCBI Taxonomy" id="1117311"/>
    <lineage>
        <taxon>Eukaryota</taxon>
        <taxon>Fungi</taxon>
        <taxon>Fungi incertae sedis</taxon>
        <taxon>Mucoromycota</taxon>
        <taxon>Glomeromycotina</taxon>
        <taxon>Glomeromycetes</taxon>
        <taxon>Glomerales</taxon>
        <taxon>Glomeraceae</taxon>
        <taxon>Funneliformis</taxon>
    </lineage>
</organism>
<dbReference type="PANTHER" id="PTHR21349:SF0">
    <property type="entry name" value="LARGE RIBOSOMAL SUBUNIT PROTEIN BL21M"/>
    <property type="match status" value="1"/>
</dbReference>
<evidence type="ECO:0000256" key="2">
    <source>
        <dbReference type="ARBA" id="ARBA00022730"/>
    </source>
</evidence>
<comment type="caution">
    <text evidence="7">The sequence shown here is derived from an EMBL/GenBank/DDBJ whole genome shotgun (WGS) entry which is preliminary data.</text>
</comment>
<dbReference type="GO" id="GO:0005840">
    <property type="term" value="C:ribosome"/>
    <property type="evidence" value="ECO:0007669"/>
    <property type="project" value="UniProtKB-KW"/>
</dbReference>
<keyword evidence="4" id="KW-0689">Ribosomal protein</keyword>
<dbReference type="GO" id="GO:0019843">
    <property type="term" value="F:rRNA binding"/>
    <property type="evidence" value="ECO:0007669"/>
    <property type="project" value="UniProtKB-KW"/>
</dbReference>
<dbReference type="InterPro" id="IPR018258">
    <property type="entry name" value="Ribosomal_bL21_CS"/>
</dbReference>
<dbReference type="InterPro" id="IPR036164">
    <property type="entry name" value="bL21-like_sf"/>
</dbReference>
<comment type="similarity">
    <text evidence="1">Belongs to the bacterial ribosomal protein bL21 family.</text>
</comment>
<keyword evidence="5" id="KW-0687">Ribonucleoprotein</keyword>
<dbReference type="GO" id="GO:0005737">
    <property type="term" value="C:cytoplasm"/>
    <property type="evidence" value="ECO:0007669"/>
    <property type="project" value="UniProtKB-ARBA"/>
</dbReference>
<keyword evidence="8" id="KW-1185">Reference proteome</keyword>
<evidence type="ECO:0000256" key="6">
    <source>
        <dbReference type="ARBA" id="ARBA00044129"/>
    </source>
</evidence>
<dbReference type="GO" id="GO:1990904">
    <property type="term" value="C:ribonucleoprotein complex"/>
    <property type="evidence" value="ECO:0007669"/>
    <property type="project" value="UniProtKB-KW"/>
</dbReference>
<reference evidence="7" key="1">
    <citation type="submission" date="2022-08" db="EMBL/GenBank/DDBJ databases">
        <authorList>
            <person name="Kallberg Y."/>
            <person name="Tangrot J."/>
            <person name="Rosling A."/>
        </authorList>
    </citation>
    <scope>NUCLEOTIDE SEQUENCE</scope>
    <source>
        <strain evidence="7">Wild A</strain>
    </source>
</reference>
<keyword evidence="2" id="KW-0699">rRNA-binding</keyword>
<dbReference type="SUPFAM" id="SSF141091">
    <property type="entry name" value="L21p-like"/>
    <property type="match status" value="1"/>
</dbReference>
<dbReference type="GO" id="GO:0003735">
    <property type="term" value="F:structural constituent of ribosome"/>
    <property type="evidence" value="ECO:0007669"/>
    <property type="project" value="InterPro"/>
</dbReference>
<dbReference type="NCBIfam" id="TIGR00061">
    <property type="entry name" value="L21"/>
    <property type="match status" value="1"/>
</dbReference>
<sequence length="110" mass="12690">MYTVFEIKSRKGGARQISIDKVNELLQIDYQKNTKPGSKIVFDKVLSCEGEEFGQPYLKNVQVIGEVVEHQGKRKKIVIAKRKAKKRYKKKQGHRQAYTLIKIVDIAKLT</sequence>
<evidence type="ECO:0000256" key="1">
    <source>
        <dbReference type="ARBA" id="ARBA00008563"/>
    </source>
</evidence>
<dbReference type="Pfam" id="PF00829">
    <property type="entry name" value="Ribosomal_L21p"/>
    <property type="match status" value="1"/>
</dbReference>
<evidence type="ECO:0000256" key="4">
    <source>
        <dbReference type="ARBA" id="ARBA00022980"/>
    </source>
</evidence>
<dbReference type="PROSITE" id="PS01169">
    <property type="entry name" value="RIBOSOMAL_L21"/>
    <property type="match status" value="1"/>
</dbReference>
<dbReference type="InterPro" id="IPR028909">
    <property type="entry name" value="bL21-like"/>
</dbReference>
<dbReference type="Proteomes" id="UP001153678">
    <property type="component" value="Unassembled WGS sequence"/>
</dbReference>
<dbReference type="HAMAP" id="MF_01363">
    <property type="entry name" value="Ribosomal_bL21"/>
    <property type="match status" value="1"/>
</dbReference>
<protein>
    <recommendedName>
        <fullName evidence="6">Large ribosomal subunit protein bL21m</fullName>
    </recommendedName>
</protein>
<dbReference type="OrthoDB" id="10643371at2759"/>
<evidence type="ECO:0000256" key="3">
    <source>
        <dbReference type="ARBA" id="ARBA00022884"/>
    </source>
</evidence>
<evidence type="ECO:0000313" key="8">
    <source>
        <dbReference type="Proteomes" id="UP001153678"/>
    </source>
</evidence>
<keyword evidence="3" id="KW-0694">RNA-binding</keyword>
<dbReference type="EMBL" id="CAMKVN010019012">
    <property type="protein sequence ID" value="CAI2198586.1"/>
    <property type="molecule type" value="Genomic_DNA"/>
</dbReference>
<dbReference type="GO" id="GO:0006412">
    <property type="term" value="P:translation"/>
    <property type="evidence" value="ECO:0007669"/>
    <property type="project" value="InterPro"/>
</dbReference>
<dbReference type="PANTHER" id="PTHR21349">
    <property type="entry name" value="50S RIBOSOMAL PROTEIN L21"/>
    <property type="match status" value="1"/>
</dbReference>